<proteinExistence type="predicted"/>
<feature type="region of interest" description="Disordered" evidence="1">
    <location>
        <begin position="119"/>
        <end position="149"/>
    </location>
</feature>
<keyword evidence="5" id="KW-1185">Reference proteome</keyword>
<reference evidence="3 5" key="2">
    <citation type="submission" date="2023-09" db="EMBL/GenBank/DDBJ databases">
        <title>Complete-Gapless Cercospora beticola genome.</title>
        <authorList>
            <person name="Wyatt N.A."/>
            <person name="Spanner R.E."/>
            <person name="Bolton M.D."/>
        </authorList>
    </citation>
    <scope>NUCLEOTIDE SEQUENCE [LARGE SCALE GENOMIC DNA]</scope>
    <source>
        <strain evidence="3">Cb09-40</strain>
    </source>
</reference>
<dbReference type="EMBL" id="LKMD01000101">
    <property type="protein sequence ID" value="PIA98954.1"/>
    <property type="molecule type" value="Genomic_DNA"/>
</dbReference>
<reference evidence="2 4" key="1">
    <citation type="submission" date="2015-10" db="EMBL/GenBank/DDBJ databases">
        <title>The cercosporin biosynthetic gene cluster was horizontally transferred to several fungal lineages and shown to be expanded in Cercospora beticola based on microsynteny with recipient genomes.</title>
        <authorList>
            <person name="De Jonge R."/>
            <person name="Ebert M.K."/>
            <person name="Suttle J.C."/>
            <person name="Jurick Ii W.M."/>
            <person name="Secor G.A."/>
            <person name="Thomma B.P."/>
            <person name="Van De Peer Y."/>
            <person name="Bolton M.D."/>
        </authorList>
    </citation>
    <scope>NUCLEOTIDE SEQUENCE [LARGE SCALE GENOMIC DNA]</scope>
    <source>
        <strain evidence="2 4">09-40</strain>
    </source>
</reference>
<evidence type="ECO:0008006" key="6">
    <source>
        <dbReference type="Google" id="ProtNLM"/>
    </source>
</evidence>
<dbReference type="AlphaFoldDB" id="A0A2G5I2C8"/>
<protein>
    <recommendedName>
        <fullName evidence="6">Myb-like domain-containing protein</fullName>
    </recommendedName>
</protein>
<organism evidence="2 4">
    <name type="scientific">Cercospora beticola</name>
    <name type="common">Sugarbeet leaf spot fungus</name>
    <dbReference type="NCBI Taxonomy" id="122368"/>
    <lineage>
        <taxon>Eukaryota</taxon>
        <taxon>Fungi</taxon>
        <taxon>Dikarya</taxon>
        <taxon>Ascomycota</taxon>
        <taxon>Pezizomycotina</taxon>
        <taxon>Dothideomycetes</taxon>
        <taxon>Dothideomycetidae</taxon>
        <taxon>Mycosphaerellales</taxon>
        <taxon>Mycosphaerellaceae</taxon>
        <taxon>Cercospora</taxon>
    </lineage>
</organism>
<evidence type="ECO:0000313" key="2">
    <source>
        <dbReference type="EMBL" id="PIA98954.1"/>
    </source>
</evidence>
<feature type="compositionally biased region" description="Low complexity" evidence="1">
    <location>
        <begin position="173"/>
        <end position="183"/>
    </location>
</feature>
<evidence type="ECO:0000313" key="3">
    <source>
        <dbReference type="EMBL" id="WPB00594.1"/>
    </source>
</evidence>
<feature type="compositionally biased region" description="Low complexity" evidence="1">
    <location>
        <begin position="225"/>
        <end position="234"/>
    </location>
</feature>
<dbReference type="OrthoDB" id="5371646at2759"/>
<dbReference type="EMBL" id="CP134186">
    <property type="protein sequence ID" value="WPB00594.1"/>
    <property type="molecule type" value="Genomic_DNA"/>
</dbReference>
<accession>A0A2G5I2C8</accession>
<evidence type="ECO:0000313" key="5">
    <source>
        <dbReference type="Proteomes" id="UP001302367"/>
    </source>
</evidence>
<dbReference type="Proteomes" id="UP000230605">
    <property type="component" value="Chromosome 3"/>
</dbReference>
<evidence type="ECO:0000313" key="4">
    <source>
        <dbReference type="Proteomes" id="UP000230605"/>
    </source>
</evidence>
<dbReference type="Proteomes" id="UP001302367">
    <property type="component" value="Chromosome 3"/>
</dbReference>
<sequence>MATPPEQPWSNHEKNYLLAEIIKAANPPANVLFSVIQNVQLQPRWDETPLPPGRSLNSCRNAFEEMRRTLPVSVGAPMGPMAPSPLSGPIPTLKRAYPYEASFTGGSSGREIRPKLPMSAAVHAQPSPTEPPAKKKRGRPTKAEALAKAEAAAASVVSYGEPGPVSMSRPVSQNTPQAQTHQAQPPPPLAATVEDPARESRPSLPPVTRMPIASMLTPARELETGSQSQPGSSSGRRRRARSTKSEPNDSPILRPPETSNEYESPYGRSDAPDTPARAAISRHRDETTSAPRDISSTRPPDNLAGRPPSHESERS</sequence>
<feature type="compositionally biased region" description="Polar residues" evidence="1">
    <location>
        <begin position="288"/>
        <end position="299"/>
    </location>
</feature>
<gene>
    <name evidence="2" type="ORF">CB0940_03418</name>
    <name evidence="3" type="ORF">RHO25_005214</name>
</gene>
<evidence type="ECO:0000256" key="1">
    <source>
        <dbReference type="SAM" id="MobiDB-lite"/>
    </source>
</evidence>
<name>A0A2G5I2C8_CERBT</name>
<feature type="region of interest" description="Disordered" evidence="1">
    <location>
        <begin position="161"/>
        <end position="315"/>
    </location>
</feature>